<evidence type="ECO:0000259" key="1">
    <source>
        <dbReference type="Pfam" id="PF23343"/>
    </source>
</evidence>
<accession>A0A976N2V0</accession>
<evidence type="ECO:0000313" key="2">
    <source>
        <dbReference type="EMBL" id="UPW41844.1"/>
    </source>
</evidence>
<sequence>MAACLNPYFGRVPHYGGSLPFPCGQCPICRSQKSAEWKLRCELEALCHSTFAFITLTYCDKYLPFDRQLVPSHLSDFLKRLRKRLLYPIRYFACGEYGGKRGRPHYHLIIFGLQPSDYPLVYECWHFADLLRYSRGIDVQQGNYESLGYVAGYVAEKQSQGYYLDNNITPPFHRCSQGLGLKGYLLKLSNNFSSYILDNKNKVRYVGRYLRNKVADCFGVLEQIKQIGIEDLALKWQTIYQHFLDNYEHAIQTLRCPPGVPINKQYVAWRYYYEGSISDFFARRRLLKKRLDL</sequence>
<name>A0A976N2V0_9VIRU</name>
<protein>
    <submittedName>
        <fullName evidence="2">Replication initiator protein</fullName>
    </submittedName>
</protein>
<dbReference type="Pfam" id="PF23343">
    <property type="entry name" value="REP_ORF2-G2P"/>
    <property type="match status" value="1"/>
</dbReference>
<dbReference type="InterPro" id="IPR056906">
    <property type="entry name" value="ORF2/G2P_dom"/>
</dbReference>
<dbReference type="EMBL" id="OM869679">
    <property type="protein sequence ID" value="UPW41844.1"/>
    <property type="molecule type" value="Genomic_DNA"/>
</dbReference>
<feature type="domain" description="Replication-associated protein ORF2/G2P" evidence="1">
    <location>
        <begin position="52"/>
        <end position="157"/>
    </location>
</feature>
<organism evidence="2">
    <name type="scientific">Peromfec virus RodF5_12</name>
    <dbReference type="NCBI Taxonomy" id="2929336"/>
    <lineage>
        <taxon>Viruses</taxon>
        <taxon>Monodnaviria</taxon>
        <taxon>Sangervirae</taxon>
        <taxon>Phixviricota</taxon>
        <taxon>Malgrandaviricetes</taxon>
        <taxon>Petitvirales</taxon>
        <taxon>Microviridae</taxon>
    </lineage>
</organism>
<reference evidence="2" key="1">
    <citation type="submission" date="2022-02" db="EMBL/GenBank/DDBJ databases">
        <title>Towards deciphering the DNA virus diversity associated with rodent species in the families Cricetidae and Heteromyidae.</title>
        <authorList>
            <person name="Lund M."/>
            <person name="Larsen B.B."/>
            <person name="Gryseels S."/>
            <person name="Kraberger S."/>
            <person name="Rowsey D.M."/>
            <person name="Steger L."/>
            <person name="Yule K.M."/>
            <person name="Upham N.S."/>
            <person name="Worobey M."/>
            <person name="Van Doorslaer K."/>
            <person name="Varsani A."/>
        </authorList>
    </citation>
    <scope>NUCLEOTIDE SEQUENCE</scope>
    <source>
        <strain evidence="2">NeonRodF5_12</strain>
    </source>
</reference>
<proteinExistence type="predicted"/>